<dbReference type="CDD" id="cd00303">
    <property type="entry name" value="retropepsin_like"/>
    <property type="match status" value="1"/>
</dbReference>
<keyword evidence="1" id="KW-0479">Metal-binding</keyword>
<feature type="region of interest" description="Disordered" evidence="3">
    <location>
        <begin position="2294"/>
        <end position="2319"/>
    </location>
</feature>
<dbReference type="Pfam" id="PF00078">
    <property type="entry name" value="RVT_1"/>
    <property type="match status" value="1"/>
</dbReference>
<dbReference type="Pfam" id="PF05585">
    <property type="entry name" value="DUF1758"/>
    <property type="match status" value="1"/>
</dbReference>
<dbReference type="Pfam" id="PF18701">
    <property type="entry name" value="DUF5641"/>
    <property type="match status" value="1"/>
</dbReference>
<keyword evidence="2" id="KW-0175">Coiled coil</keyword>
<dbReference type="InterPro" id="IPR005312">
    <property type="entry name" value="DUF1759"/>
</dbReference>
<evidence type="ECO:0000259" key="4">
    <source>
        <dbReference type="PROSITE" id="PS50158"/>
    </source>
</evidence>
<reference evidence="7" key="1">
    <citation type="journal article" date="2015" name="Nat. Genet.">
        <title>The genome and transcriptome of the zoonotic hookworm Ancylostoma ceylanicum identify infection-specific gene families.</title>
        <authorList>
            <person name="Schwarz E.M."/>
            <person name="Hu Y."/>
            <person name="Antoshechkin I."/>
            <person name="Miller M.M."/>
            <person name="Sternberg P.W."/>
            <person name="Aroian R.V."/>
        </authorList>
    </citation>
    <scope>NUCLEOTIDE SEQUENCE</scope>
    <source>
        <strain evidence="7">HY135</strain>
    </source>
</reference>
<comment type="caution">
    <text evidence="6">The sequence shown here is derived from an EMBL/GenBank/DDBJ whole genome shotgun (WGS) entry which is preliminary data.</text>
</comment>
<dbReference type="SUPFAM" id="SSF53098">
    <property type="entry name" value="Ribonuclease H-like"/>
    <property type="match status" value="1"/>
</dbReference>
<organism evidence="6 7">
    <name type="scientific">Ancylostoma ceylanicum</name>
    <dbReference type="NCBI Taxonomy" id="53326"/>
    <lineage>
        <taxon>Eukaryota</taxon>
        <taxon>Metazoa</taxon>
        <taxon>Ecdysozoa</taxon>
        <taxon>Nematoda</taxon>
        <taxon>Chromadorea</taxon>
        <taxon>Rhabditida</taxon>
        <taxon>Rhabditina</taxon>
        <taxon>Rhabditomorpha</taxon>
        <taxon>Strongyloidea</taxon>
        <taxon>Ancylostomatidae</taxon>
        <taxon>Ancylostomatinae</taxon>
        <taxon>Ancylostoma</taxon>
    </lineage>
</organism>
<dbReference type="InterPro" id="IPR041588">
    <property type="entry name" value="Integrase_H2C2"/>
</dbReference>
<feature type="compositionally biased region" description="Basic and acidic residues" evidence="3">
    <location>
        <begin position="2137"/>
        <end position="2152"/>
    </location>
</feature>
<keyword evidence="1" id="KW-0863">Zinc-finger</keyword>
<dbReference type="Pfam" id="PF17921">
    <property type="entry name" value="Integrase_H2C2"/>
    <property type="match status" value="1"/>
</dbReference>
<dbReference type="PANTHER" id="PTHR47331:SF1">
    <property type="entry name" value="GAG-LIKE PROTEIN"/>
    <property type="match status" value="1"/>
</dbReference>
<feature type="compositionally biased region" description="Low complexity" evidence="3">
    <location>
        <begin position="1838"/>
        <end position="1847"/>
    </location>
</feature>
<evidence type="ECO:0000313" key="7">
    <source>
        <dbReference type="Proteomes" id="UP000024635"/>
    </source>
</evidence>
<feature type="region of interest" description="Disordered" evidence="3">
    <location>
        <begin position="2137"/>
        <end position="2162"/>
    </location>
</feature>
<dbReference type="InterPro" id="IPR021109">
    <property type="entry name" value="Peptidase_aspartic_dom_sf"/>
</dbReference>
<feature type="compositionally biased region" description="Polar residues" evidence="3">
    <location>
        <begin position="440"/>
        <end position="450"/>
    </location>
</feature>
<dbReference type="Gene3D" id="3.30.420.10">
    <property type="entry name" value="Ribonuclease H-like superfamily/Ribonuclease H"/>
    <property type="match status" value="1"/>
</dbReference>
<dbReference type="InterPro" id="IPR043502">
    <property type="entry name" value="DNA/RNA_pol_sf"/>
</dbReference>
<feature type="domain" description="CCHC-type" evidence="4">
    <location>
        <begin position="397"/>
        <end position="412"/>
    </location>
</feature>
<dbReference type="GO" id="GO:0042575">
    <property type="term" value="C:DNA polymerase complex"/>
    <property type="evidence" value="ECO:0007669"/>
    <property type="project" value="UniProtKB-ARBA"/>
</dbReference>
<dbReference type="InterPro" id="IPR036397">
    <property type="entry name" value="RNaseH_sf"/>
</dbReference>
<feature type="domain" description="Integrase catalytic" evidence="5">
    <location>
        <begin position="1502"/>
        <end position="1687"/>
    </location>
</feature>
<dbReference type="InterPro" id="IPR001584">
    <property type="entry name" value="Integrase_cat-core"/>
</dbReference>
<evidence type="ECO:0008006" key="8">
    <source>
        <dbReference type="Google" id="ProtNLM"/>
    </source>
</evidence>
<dbReference type="InterPro" id="IPR008042">
    <property type="entry name" value="Retrotrans_Pao"/>
</dbReference>
<evidence type="ECO:0000259" key="5">
    <source>
        <dbReference type="PROSITE" id="PS50994"/>
    </source>
</evidence>
<proteinExistence type="predicted"/>
<name>A0A016RWH3_9BILA</name>
<feature type="compositionally biased region" description="Polar residues" evidence="3">
    <location>
        <begin position="471"/>
        <end position="483"/>
    </location>
</feature>
<accession>A0A016RWH3</accession>
<dbReference type="GO" id="GO:0008270">
    <property type="term" value="F:zinc ion binding"/>
    <property type="evidence" value="ECO:0007669"/>
    <property type="project" value="UniProtKB-KW"/>
</dbReference>
<dbReference type="OrthoDB" id="8033604at2759"/>
<evidence type="ECO:0000256" key="3">
    <source>
        <dbReference type="SAM" id="MobiDB-lite"/>
    </source>
</evidence>
<sequence>MTLILRPIKTRITKCSKTLDELVKDSHPFITLTLPGLDSEEETYDYLKGKQTRISQRIVTLRQTKESLEGAVKGLEEALQGMTVEMQEREQASCVEYLDSAWDVITTAEATIGKLTEKESEVTTRIEIHKELEERKRRLAELESREQILRVSGQQSPSPSVQMQALLPRLELPKFSGRRRDWDSFWALFKTNIDDQPISPMMKFNYLLQALTGEARQVASRFQFTEENYSAVIEVLKNKYGKDTSIVEELLAQLESCRAESTTTKHQTNLLDNLTAILMQLSSKGQDVNHRMILNTVLRKFDVEIQLKALERREKLQNTSDWTWSLLQKHLSEILELKERVERSQGTMSQKMTVTPKEKTRPMAPCIYCKRTNHRSVDCKTVPETERSEYLRRNQLCHNCGKPNHKAEDCRSQGCYKCGKKHHSSLCKAGSQVTIDKKQNPQTRWTQPRSDQPPIRNQNQFNQRRRGRGNHLNSGQETNQNVVTYEEAERHDESDPESGNAVNQVGTSEPQLEGTLLLTGITTIQGPHESKEVRILLDTGSELSFIHSKLVDELQLPIEGSSSLRIKTFGSNQSSERQHRIIHVNLIDKQGQVHKCELFDSPVITSKVNAPILSPKDLQYIKESELNLSSNPGSQEQPQILLGCDYLWEIMEGKKHKLPSGLHLISTKFGYMVSGKKLEASETKPKKVLRTEIEHDNIKALEKYWTLESSGINEYTGTEKREKQLLDEQVIKKFKETTVKRPDGYYVRLPWKNDQANLPDNKGMAVARLRSLFRQYRNRQEELQEVDTIFKKQLEQGILEKVPEKPLQNEHKRIHYLSYQVITNPEKKTTPKRIVFDASAHAVGKPSLNDMLHQGPLLLPNLLGILMRFRTGKIATTADIEKAFLQVRLHEEDRDVTRFLWVKDLKKPPDDYNIITFRFTRVTFGLNSSPFLLAATIDLHLDTTNDDREVANQIRKNLYVDNLLLTAESKNEAFQQYKEAKRIFNALNMNMREFISNDSNLMKLIAEEDKASCPTPKVLGVKWNTAEDKLIIKCDPLEANFTTKRTVLQTNASVYDPMGWLIPLLIRSKCFFQSLWKKQYTWDDILDQEDREQWKKITDAMKGFEKELPRRVANKNAQHQLVIFSDASIAAMAACTYVKNDHEQYLLMAKSKLPSIKAAHTVPKLEMNAMTMAARMSLTAFEELSDTITIDSIYLLSDSEIVLNWLKNADETKTTGVLVTNRVNEVRRITEKLTEEGVKVYFGYVNTRVNPAGCATRGLTADEFQNHLWWNGPEFLKNQQQQWPNETRLFQLSQTTNAILQLSAATAPEPLFPYKRFRSYLALKRTVAIVLRFLQRCAVNLSQQTKDKLKKIHNLQNDLEGKGAITAEEVQNAQSVILKDHQHHFLNSIKVSTQRKLNVREDKNGIWRCYGRLGKSYLAEDAKNPVLIAPHTDLAALIIREAHGTFHRSTAHTMAEVRRKYWIPKLRQQVKQVLRKCIPCQRYNNFPYRYPQLADLPAERVRQSRPFQDIGLDLFGPLKTRSTDGVRKKAYGCIFTCSTTRMLHIELIKDSSTTCFLNAVRRFMSRRGVPNSITCDNAPTFMLAEQILTSTLDVEQEIQSFMTKTDIKWRRITPYAPWQGGFYERLIKDIKRALFKALGRKITDEDSLNTILAEIEGCLNSRPLTYLEASPEDFEPIRPIDFLQNRLSITYKTNTDEGESNDPNFYPRDEAIQLRTRMEAEKALKSSCEVVDKFWKIWNDSYLTSLREQHRRDLHQGRTTVTSPMLGQIVLLHDPMQPRNKWKLGKIIKLQTANDGKVREVQLKMGNGNIVKRPVNLLVPLEVGHDSEEQEETLPIHSESSQSISNSPIYNFRPRKAQKTDCISEEHEVYTVQYEKIQRVQQSKEKLTLNNSRMDAREAAVRLLNSLNVKTKSLFEEKELQRRLDVLYHDITTNLHDIRVMQERFEEIQVEMAQGKPPEELKEVHEDLSNIHKDLLLAKQRMTANWQLGDILWEIYNLLIQGGAASKESKHEFETRKRKERRDNSRVISANILLREIAHVDEFIAAVEKVKVEYFVESPREDVVAERLLHMQSLLEEIAATPAPGLAQQAELERRMENTNLLLEAVNKKIDEAVIKIQRHIEVLVDAQINYLVQTKRGQETKEEPQDELHMEETDDEATSEPLPQMHVLEEPRHIKQARAKLETLKGVKERHFGNAPIFLVTEGHKAPVCCFCGAIGKHESDTCHHVVYVEKRKQIIRDKELCYFCLQKCQKPCRIRTTCTYCNRNTHHKAICSLPEEKWRCMETLRRWEATSAGRECAGQTAPERRSNRLPAKRPRED</sequence>
<dbReference type="PROSITE" id="PS50158">
    <property type="entry name" value="ZF_CCHC"/>
    <property type="match status" value="1"/>
</dbReference>
<keyword evidence="7" id="KW-1185">Reference proteome</keyword>
<dbReference type="Pfam" id="PF03564">
    <property type="entry name" value="DUF1759"/>
    <property type="match status" value="1"/>
</dbReference>
<protein>
    <recommendedName>
        <fullName evidence="8">Integrase core domain protein</fullName>
    </recommendedName>
</protein>
<gene>
    <name evidence="6" type="primary">Acey_s0353.g3292</name>
    <name evidence="6" type="ORF">Y032_0353g3292</name>
</gene>
<evidence type="ECO:0000313" key="6">
    <source>
        <dbReference type="EMBL" id="EYB82688.1"/>
    </source>
</evidence>
<dbReference type="Gene3D" id="1.10.340.70">
    <property type="match status" value="1"/>
</dbReference>
<dbReference type="SMART" id="SM00343">
    <property type="entry name" value="ZnF_C2HC"/>
    <property type="match status" value="4"/>
</dbReference>
<dbReference type="PANTHER" id="PTHR47331">
    <property type="entry name" value="PHD-TYPE DOMAIN-CONTAINING PROTEIN"/>
    <property type="match status" value="1"/>
</dbReference>
<dbReference type="InterPro" id="IPR043128">
    <property type="entry name" value="Rev_trsase/Diguanyl_cyclase"/>
</dbReference>
<dbReference type="InterPro" id="IPR012337">
    <property type="entry name" value="RNaseH-like_sf"/>
</dbReference>
<keyword evidence="1" id="KW-0862">Zinc</keyword>
<dbReference type="GO" id="GO:0015074">
    <property type="term" value="P:DNA integration"/>
    <property type="evidence" value="ECO:0007669"/>
    <property type="project" value="InterPro"/>
</dbReference>
<dbReference type="InterPro" id="IPR040676">
    <property type="entry name" value="DUF5641"/>
</dbReference>
<dbReference type="InterPro" id="IPR001878">
    <property type="entry name" value="Znf_CCHC"/>
</dbReference>
<evidence type="ECO:0000256" key="2">
    <source>
        <dbReference type="SAM" id="Coils"/>
    </source>
</evidence>
<dbReference type="STRING" id="53326.A0A016RWH3"/>
<dbReference type="Gene3D" id="3.10.10.10">
    <property type="entry name" value="HIV Type 1 Reverse Transcriptase, subunit A, domain 1"/>
    <property type="match status" value="1"/>
</dbReference>
<dbReference type="Gene3D" id="3.30.70.270">
    <property type="match status" value="1"/>
</dbReference>
<feature type="region of interest" description="Disordered" evidence="3">
    <location>
        <begin position="1828"/>
        <end position="1849"/>
    </location>
</feature>
<dbReference type="InterPro" id="IPR000477">
    <property type="entry name" value="RT_dom"/>
</dbReference>
<dbReference type="PROSITE" id="PS50994">
    <property type="entry name" value="INTEGRASE"/>
    <property type="match status" value="1"/>
</dbReference>
<dbReference type="GO" id="GO:0003676">
    <property type="term" value="F:nucleic acid binding"/>
    <property type="evidence" value="ECO:0007669"/>
    <property type="project" value="InterPro"/>
</dbReference>
<dbReference type="InterPro" id="IPR008737">
    <property type="entry name" value="DUF1758"/>
</dbReference>
<evidence type="ECO:0000256" key="1">
    <source>
        <dbReference type="PROSITE-ProRule" id="PRU00047"/>
    </source>
</evidence>
<feature type="region of interest" description="Disordered" evidence="3">
    <location>
        <begin position="429"/>
        <end position="507"/>
    </location>
</feature>
<dbReference type="Gene3D" id="2.40.70.10">
    <property type="entry name" value="Acid Proteases"/>
    <property type="match status" value="1"/>
</dbReference>
<dbReference type="Pfam" id="PF05380">
    <property type="entry name" value="Peptidase_A17"/>
    <property type="match status" value="1"/>
</dbReference>
<dbReference type="EMBL" id="JARK01001689">
    <property type="protein sequence ID" value="EYB82688.1"/>
    <property type="molecule type" value="Genomic_DNA"/>
</dbReference>
<feature type="coiled-coil region" evidence="2">
    <location>
        <begin position="58"/>
        <end position="92"/>
    </location>
</feature>
<dbReference type="Proteomes" id="UP000024635">
    <property type="component" value="Unassembled WGS sequence"/>
</dbReference>
<dbReference type="SUPFAM" id="SSF56672">
    <property type="entry name" value="DNA/RNA polymerases"/>
    <property type="match status" value="1"/>
</dbReference>